<accession>A0A645HYY3</accession>
<name>A0A645HYY3_9ZZZZ</name>
<proteinExistence type="predicted"/>
<protein>
    <submittedName>
        <fullName evidence="1">Uncharacterized protein</fullName>
    </submittedName>
</protein>
<dbReference type="AlphaFoldDB" id="A0A645HYY3"/>
<organism evidence="1">
    <name type="scientific">bioreactor metagenome</name>
    <dbReference type="NCBI Taxonomy" id="1076179"/>
    <lineage>
        <taxon>unclassified sequences</taxon>
        <taxon>metagenomes</taxon>
        <taxon>ecological metagenomes</taxon>
    </lineage>
</organism>
<comment type="caution">
    <text evidence="1">The sequence shown here is derived from an EMBL/GenBank/DDBJ whole genome shotgun (WGS) entry which is preliminary data.</text>
</comment>
<sequence>MMIGQEGKRALRLSGDDARVGLVDQFAVEHLVAHGLFIVDEDAAGGGRAAGAQGDLAGKSRHKALVALGREQVLMQHLGDALRQLARALDDQGRGAGLLQHIGRHLIGQRRVQQDRLVTRRHQPPKSGEPAVACFHLDGDKAPLVLFPDSAAQKGREIHHHLIVFAEGQRHLLVALQPAAGHQVAVGNGDFV</sequence>
<gene>
    <name evidence="1" type="ORF">SDC9_191779</name>
</gene>
<reference evidence="1" key="1">
    <citation type="submission" date="2019-08" db="EMBL/GenBank/DDBJ databases">
        <authorList>
            <person name="Kucharzyk K."/>
            <person name="Murdoch R.W."/>
            <person name="Higgins S."/>
            <person name="Loffler F."/>
        </authorList>
    </citation>
    <scope>NUCLEOTIDE SEQUENCE</scope>
</reference>
<dbReference type="EMBL" id="VSSQ01103177">
    <property type="protein sequence ID" value="MPN44218.1"/>
    <property type="molecule type" value="Genomic_DNA"/>
</dbReference>
<evidence type="ECO:0000313" key="1">
    <source>
        <dbReference type="EMBL" id="MPN44218.1"/>
    </source>
</evidence>